<sequence length="106" mass="12388">MKIDAKKIIGFSVGMFTLAVSVLAFLDSKDDFSDFLKNATDKELDSEREKVRLDFCNPNLDEDYRIRCQNKLMAFDNEISRRAWGNESPHAPNYHREHGWYLPNDD</sequence>
<reference evidence="2" key="2">
    <citation type="submission" date="2021-04" db="EMBL/GenBank/DDBJ databases">
        <authorList>
            <person name="Gilroy R."/>
        </authorList>
    </citation>
    <scope>NUCLEOTIDE SEQUENCE</scope>
    <source>
        <strain evidence="2">3436</strain>
    </source>
</reference>
<dbReference type="Proteomes" id="UP000824031">
    <property type="component" value="Unassembled WGS sequence"/>
</dbReference>
<organism evidence="2 3">
    <name type="scientific">Candidatus Gemmiger excrementavium</name>
    <dbReference type="NCBI Taxonomy" id="2838608"/>
    <lineage>
        <taxon>Bacteria</taxon>
        <taxon>Bacillati</taxon>
        <taxon>Bacillota</taxon>
        <taxon>Clostridia</taxon>
        <taxon>Eubacteriales</taxon>
        <taxon>Gemmiger</taxon>
    </lineage>
</organism>
<evidence type="ECO:0000313" key="2">
    <source>
        <dbReference type="EMBL" id="HIZ47939.1"/>
    </source>
</evidence>
<dbReference type="AlphaFoldDB" id="A0A9D2F1T6"/>
<reference evidence="2" key="1">
    <citation type="journal article" date="2021" name="PeerJ">
        <title>Extensive microbial diversity within the chicken gut microbiome revealed by metagenomics and culture.</title>
        <authorList>
            <person name="Gilroy R."/>
            <person name="Ravi A."/>
            <person name="Getino M."/>
            <person name="Pursley I."/>
            <person name="Horton D.L."/>
            <person name="Alikhan N.F."/>
            <person name="Baker D."/>
            <person name="Gharbi K."/>
            <person name="Hall N."/>
            <person name="Watson M."/>
            <person name="Adriaenssens E.M."/>
            <person name="Foster-Nyarko E."/>
            <person name="Jarju S."/>
            <person name="Secka A."/>
            <person name="Antonio M."/>
            <person name="Oren A."/>
            <person name="Chaudhuri R.R."/>
            <person name="La Ragione R."/>
            <person name="Hildebrand F."/>
            <person name="Pallen M.J."/>
        </authorList>
    </citation>
    <scope>NUCLEOTIDE SEQUENCE</scope>
    <source>
        <strain evidence="2">3436</strain>
    </source>
</reference>
<gene>
    <name evidence="2" type="ORF">H9810_04385</name>
</gene>
<comment type="caution">
    <text evidence="2">The sequence shown here is derived from an EMBL/GenBank/DDBJ whole genome shotgun (WGS) entry which is preliminary data.</text>
</comment>
<dbReference type="EMBL" id="DXBO01000058">
    <property type="protein sequence ID" value="HIZ47939.1"/>
    <property type="molecule type" value="Genomic_DNA"/>
</dbReference>
<evidence type="ECO:0000313" key="3">
    <source>
        <dbReference type="Proteomes" id="UP000824031"/>
    </source>
</evidence>
<feature type="region of interest" description="Disordered" evidence="1">
    <location>
        <begin position="86"/>
        <end position="106"/>
    </location>
</feature>
<proteinExistence type="predicted"/>
<name>A0A9D2F1T6_9FIRM</name>
<evidence type="ECO:0000256" key="1">
    <source>
        <dbReference type="SAM" id="MobiDB-lite"/>
    </source>
</evidence>
<protein>
    <submittedName>
        <fullName evidence="2">Uncharacterized protein</fullName>
    </submittedName>
</protein>
<accession>A0A9D2F1T6</accession>